<evidence type="ECO:0000313" key="3">
    <source>
        <dbReference type="Proteomes" id="UP001183176"/>
    </source>
</evidence>
<protein>
    <submittedName>
        <fullName evidence="2">Muconolactone Delta-isomerase family protein</fullName>
    </submittedName>
</protein>
<reference evidence="3" key="1">
    <citation type="submission" date="2023-07" db="EMBL/GenBank/DDBJ databases">
        <title>30 novel species of actinomycetes from the DSMZ collection.</title>
        <authorList>
            <person name="Nouioui I."/>
        </authorList>
    </citation>
    <scope>NUCLEOTIDE SEQUENCE [LARGE SCALE GENOMIC DNA]</scope>
    <source>
        <strain evidence="3">DSM 44399</strain>
    </source>
</reference>
<dbReference type="RefSeq" id="WP_311425151.1">
    <property type="nucleotide sequence ID" value="NZ_JAVREH010000064.1"/>
</dbReference>
<name>A0ABU2JIC5_9ACTN</name>
<proteinExistence type="predicted"/>
<dbReference type="SUPFAM" id="SSF54909">
    <property type="entry name" value="Dimeric alpha+beta barrel"/>
    <property type="match status" value="1"/>
</dbReference>
<dbReference type="EMBL" id="JAVREH010000064">
    <property type="protein sequence ID" value="MDT0264008.1"/>
    <property type="molecule type" value="Genomic_DNA"/>
</dbReference>
<evidence type="ECO:0000259" key="1">
    <source>
        <dbReference type="Pfam" id="PF02426"/>
    </source>
</evidence>
<evidence type="ECO:0000313" key="2">
    <source>
        <dbReference type="EMBL" id="MDT0264008.1"/>
    </source>
</evidence>
<organism evidence="2 3">
    <name type="scientific">Jatrophihabitans lederbergiae</name>
    <dbReference type="NCBI Taxonomy" id="3075547"/>
    <lineage>
        <taxon>Bacteria</taxon>
        <taxon>Bacillati</taxon>
        <taxon>Actinomycetota</taxon>
        <taxon>Actinomycetes</taxon>
        <taxon>Jatrophihabitantales</taxon>
        <taxon>Jatrophihabitantaceae</taxon>
        <taxon>Jatrophihabitans</taxon>
    </lineage>
</organism>
<dbReference type="Gene3D" id="3.30.70.1060">
    <property type="entry name" value="Dimeric alpha+beta barrel"/>
    <property type="match status" value="1"/>
</dbReference>
<dbReference type="Pfam" id="PF02426">
    <property type="entry name" value="MIase"/>
    <property type="match status" value="1"/>
</dbReference>
<feature type="domain" description="Muconolactone isomerase" evidence="1">
    <location>
        <begin position="1"/>
        <end position="88"/>
    </location>
</feature>
<comment type="caution">
    <text evidence="2">The sequence shown here is derived from an EMBL/GenBank/DDBJ whole genome shotgun (WGS) entry which is preliminary data.</text>
</comment>
<gene>
    <name evidence="2" type="ORF">RM423_21775</name>
</gene>
<accession>A0ABU2JIC5</accession>
<dbReference type="Proteomes" id="UP001183176">
    <property type="component" value="Unassembled WGS sequence"/>
</dbReference>
<dbReference type="InterPro" id="IPR011008">
    <property type="entry name" value="Dimeric_a/b-barrel"/>
</dbReference>
<keyword evidence="3" id="KW-1185">Reference proteome</keyword>
<sequence length="92" mass="10404">MEFLVTITQNWAALRRHPDLDQLVAAERQVGRALVEDGIIVRIWRLPGQRANIGIWRAADATELLALLDQLPLRPWLEAEVMALATHELEAS</sequence>
<dbReference type="InterPro" id="IPR026029">
    <property type="entry name" value="MLI_dom"/>
</dbReference>